<comment type="caution">
    <text evidence="2">The sequence shown here is derived from an EMBL/GenBank/DDBJ whole genome shotgun (WGS) entry which is preliminary data.</text>
</comment>
<evidence type="ECO:0000313" key="2">
    <source>
        <dbReference type="EMBL" id="MFC7181047.1"/>
    </source>
</evidence>
<sequence>MRRITAVPAAAALAAGLLLAGCGSGAAGKAAPAAASTPPTYGCLTAAQAAEGAVTVDGGLGSFEAYFRDSDASGAKVAIVFSHQNGGSLCDWLPYLDGFTGAGYAVLPFTANGDVADGISAAAGYLKGKGVTKIVLIGASKGGTGSLVAGALPDLPLPAAAVVSLSAPESFGGNNAATAVKRLTVPVFFAAEELDQPFADNAKSLHAATASAEKQLKLYPGGHHGALLLSDGALPDVQAFLARWAPPQG</sequence>
<organism evidence="2 3">
    <name type="scientific">Kitasatospora paranensis</name>
    <dbReference type="NCBI Taxonomy" id="258053"/>
    <lineage>
        <taxon>Bacteria</taxon>
        <taxon>Bacillati</taxon>
        <taxon>Actinomycetota</taxon>
        <taxon>Actinomycetes</taxon>
        <taxon>Kitasatosporales</taxon>
        <taxon>Streptomycetaceae</taxon>
        <taxon>Kitasatospora</taxon>
    </lineage>
</organism>
<feature type="chain" id="PRO_5045535959" description="Alpha/beta hydrolase" evidence="1">
    <location>
        <begin position="21"/>
        <end position="249"/>
    </location>
</feature>
<reference evidence="3" key="1">
    <citation type="journal article" date="2019" name="Int. J. Syst. Evol. Microbiol.">
        <title>The Global Catalogue of Microorganisms (GCM) 10K type strain sequencing project: providing services to taxonomists for standard genome sequencing and annotation.</title>
        <authorList>
            <consortium name="The Broad Institute Genomics Platform"/>
            <consortium name="The Broad Institute Genome Sequencing Center for Infectious Disease"/>
            <person name="Wu L."/>
            <person name="Ma J."/>
        </authorList>
    </citation>
    <scope>NUCLEOTIDE SEQUENCE [LARGE SCALE GENOMIC DNA]</scope>
    <source>
        <strain evidence="3">CGMCC 1.12859</strain>
    </source>
</reference>
<feature type="signal peptide" evidence="1">
    <location>
        <begin position="1"/>
        <end position="20"/>
    </location>
</feature>
<dbReference type="PROSITE" id="PS51257">
    <property type="entry name" value="PROKAR_LIPOPROTEIN"/>
    <property type="match status" value="1"/>
</dbReference>
<protein>
    <recommendedName>
        <fullName evidence="4">Alpha/beta hydrolase</fullName>
    </recommendedName>
</protein>
<evidence type="ECO:0000313" key="3">
    <source>
        <dbReference type="Proteomes" id="UP001596435"/>
    </source>
</evidence>
<keyword evidence="3" id="KW-1185">Reference proteome</keyword>
<evidence type="ECO:0000256" key="1">
    <source>
        <dbReference type="SAM" id="SignalP"/>
    </source>
</evidence>
<dbReference type="EMBL" id="JBHTAJ010000026">
    <property type="protein sequence ID" value="MFC7181047.1"/>
    <property type="molecule type" value="Genomic_DNA"/>
</dbReference>
<dbReference type="InterPro" id="IPR029058">
    <property type="entry name" value="AB_hydrolase_fold"/>
</dbReference>
<evidence type="ECO:0008006" key="4">
    <source>
        <dbReference type="Google" id="ProtNLM"/>
    </source>
</evidence>
<proteinExistence type="predicted"/>
<dbReference type="SUPFAM" id="SSF53474">
    <property type="entry name" value="alpha/beta-Hydrolases"/>
    <property type="match status" value="1"/>
</dbReference>
<keyword evidence="1" id="KW-0732">Signal</keyword>
<dbReference type="RefSeq" id="WP_345706183.1">
    <property type="nucleotide sequence ID" value="NZ_BAABKV010000001.1"/>
</dbReference>
<dbReference type="Proteomes" id="UP001596435">
    <property type="component" value="Unassembled WGS sequence"/>
</dbReference>
<gene>
    <name evidence="2" type="ORF">ACFQMG_15930</name>
</gene>
<accession>A0ABW2FY35</accession>
<name>A0ABW2FY35_9ACTN</name>
<dbReference type="Gene3D" id="3.40.50.1820">
    <property type="entry name" value="alpha/beta hydrolase"/>
    <property type="match status" value="1"/>
</dbReference>